<dbReference type="InterPro" id="IPR023696">
    <property type="entry name" value="Ureohydrolase_dom_sf"/>
</dbReference>
<dbReference type="GO" id="GO:0030145">
    <property type="term" value="F:manganese ion binding"/>
    <property type="evidence" value="ECO:0007669"/>
    <property type="project" value="TreeGrafter"/>
</dbReference>
<protein>
    <recommendedName>
        <fullName evidence="3 9">Arginase</fullName>
        <ecNumber evidence="2 9">3.5.3.1</ecNumber>
    </recommendedName>
</protein>
<dbReference type="Proteomes" id="UP000010880">
    <property type="component" value="Chromosome"/>
</dbReference>
<sequence>MEVKVLGVPTDFGANRRGVDMGPSAIRYANLVSSLEDMDLVVDDLGDIRVPVINNEANKEEAKFLSQVIDVCQELALIVSKIAKQDKLPVILGGDHSITIGSVAGMAQVKEMGLIWFDAHGDFNTLKTSESGNIHGMPLATIVGRGVKELVECGGITPKVKEKNTVIVGVRDLDKEERQLLKESEVTVFTMDDIDRLGIYKVMSQAIRIIGSQTAGVHISFDLDVLDPLEAPGVGTPVKGGLTYREAHLALEMIAEANIVASLDLVEVNPILDQGNQTAELAVELIASALGKRIL</sequence>
<dbReference type="RefSeq" id="WP_015325963.1">
    <property type="nucleotide sequence ID" value="NC_019978.1"/>
</dbReference>
<dbReference type="STRING" id="748449.Halha_0225"/>
<feature type="binding site" evidence="10">
    <location>
        <position position="118"/>
    </location>
    <ligand>
        <name>Mn(2+)</name>
        <dbReference type="ChEBI" id="CHEBI:29035"/>
        <label>1</label>
    </ligand>
</feature>
<keyword evidence="7 10" id="KW-0464">Manganese</keyword>
<dbReference type="GO" id="GO:0006525">
    <property type="term" value="P:arginine metabolic process"/>
    <property type="evidence" value="ECO:0007669"/>
    <property type="project" value="UniProtKB-KW"/>
</dbReference>
<evidence type="ECO:0000256" key="12">
    <source>
        <dbReference type="RuleBase" id="RU003684"/>
    </source>
</evidence>
<dbReference type="PIRSF" id="PIRSF036979">
    <property type="entry name" value="Arginase"/>
    <property type="match status" value="1"/>
</dbReference>
<evidence type="ECO:0000256" key="1">
    <source>
        <dbReference type="ARBA" id="ARBA00005098"/>
    </source>
</evidence>
<dbReference type="PANTHER" id="PTHR43782">
    <property type="entry name" value="ARGINASE"/>
    <property type="match status" value="1"/>
</dbReference>
<dbReference type="GO" id="GO:0000050">
    <property type="term" value="P:urea cycle"/>
    <property type="evidence" value="ECO:0007669"/>
    <property type="project" value="UniProtKB-UniPathway"/>
</dbReference>
<evidence type="ECO:0000256" key="13">
    <source>
        <dbReference type="RuleBase" id="RU361159"/>
    </source>
</evidence>
<organism evidence="14 15">
    <name type="scientific">Halobacteroides halobius (strain ATCC 35273 / DSM 5150 / MD-1)</name>
    <dbReference type="NCBI Taxonomy" id="748449"/>
    <lineage>
        <taxon>Bacteria</taxon>
        <taxon>Bacillati</taxon>
        <taxon>Bacillota</taxon>
        <taxon>Clostridia</taxon>
        <taxon>Halanaerobiales</taxon>
        <taxon>Halobacteroidaceae</taxon>
        <taxon>Halobacteroides</taxon>
    </lineage>
</organism>
<dbReference type="PRINTS" id="PR00116">
    <property type="entry name" value="ARGINASE"/>
</dbReference>
<accession>L0K4N7</accession>
<dbReference type="AlphaFoldDB" id="L0K4N7"/>
<name>L0K4N7_HALHC</name>
<dbReference type="UniPathway" id="UPA00158">
    <property type="reaction ID" value="UER00270"/>
</dbReference>
<comment type="pathway">
    <text evidence="1">Nitrogen metabolism; urea cycle; L-ornithine and urea from L-arginine: step 1/1.</text>
</comment>
<evidence type="ECO:0000256" key="9">
    <source>
        <dbReference type="NCBIfam" id="TIGR01229"/>
    </source>
</evidence>
<dbReference type="NCBIfam" id="TIGR01229">
    <property type="entry name" value="rocF_arginase"/>
    <property type="match status" value="1"/>
</dbReference>
<evidence type="ECO:0000256" key="6">
    <source>
        <dbReference type="ARBA" id="ARBA00022801"/>
    </source>
</evidence>
<evidence type="ECO:0000256" key="11">
    <source>
        <dbReference type="PROSITE-ProRule" id="PRU00742"/>
    </source>
</evidence>
<dbReference type="PANTHER" id="PTHR43782:SF3">
    <property type="entry name" value="ARGINASE"/>
    <property type="match status" value="1"/>
</dbReference>
<keyword evidence="5 10" id="KW-0479">Metal-binding</keyword>
<dbReference type="PROSITE" id="PS01053">
    <property type="entry name" value="ARGINASE_1"/>
    <property type="match status" value="1"/>
</dbReference>
<dbReference type="OrthoDB" id="9788689at2"/>
<keyword evidence="4 13" id="KW-0056">Arginine metabolism</keyword>
<dbReference type="InterPro" id="IPR020855">
    <property type="entry name" value="Ureohydrolase_Mn_BS"/>
</dbReference>
<evidence type="ECO:0000256" key="2">
    <source>
        <dbReference type="ARBA" id="ARBA00012168"/>
    </source>
</evidence>
<feature type="binding site" evidence="10">
    <location>
        <position position="224"/>
    </location>
    <ligand>
        <name>Mn(2+)</name>
        <dbReference type="ChEBI" id="CHEBI:29035"/>
        <label>1</label>
    </ligand>
</feature>
<dbReference type="PROSITE" id="PS51409">
    <property type="entry name" value="ARGINASE_2"/>
    <property type="match status" value="1"/>
</dbReference>
<dbReference type="GO" id="GO:0004053">
    <property type="term" value="F:arginase activity"/>
    <property type="evidence" value="ECO:0007669"/>
    <property type="project" value="UniProtKB-UniRule"/>
</dbReference>
<evidence type="ECO:0000256" key="5">
    <source>
        <dbReference type="ARBA" id="ARBA00022723"/>
    </source>
</evidence>
<dbReference type="Pfam" id="PF00491">
    <property type="entry name" value="Arginase"/>
    <property type="match status" value="1"/>
</dbReference>
<dbReference type="HOGENOM" id="CLU_039478_6_2_9"/>
<feature type="binding site" evidence="10">
    <location>
        <position position="222"/>
    </location>
    <ligand>
        <name>Mn(2+)</name>
        <dbReference type="ChEBI" id="CHEBI:29035"/>
        <label>1</label>
    </ligand>
</feature>
<comment type="catalytic activity">
    <reaction evidence="8 13">
        <text>L-arginine + H2O = urea + L-ornithine</text>
        <dbReference type="Rhea" id="RHEA:20569"/>
        <dbReference type="ChEBI" id="CHEBI:15377"/>
        <dbReference type="ChEBI" id="CHEBI:16199"/>
        <dbReference type="ChEBI" id="CHEBI:32682"/>
        <dbReference type="ChEBI" id="CHEBI:46911"/>
        <dbReference type="EC" id="3.5.3.1"/>
    </reaction>
</comment>
<proteinExistence type="inferred from homology"/>
<dbReference type="InterPro" id="IPR014033">
    <property type="entry name" value="Arginase"/>
</dbReference>
<evidence type="ECO:0000313" key="14">
    <source>
        <dbReference type="EMBL" id="AGB40237.1"/>
    </source>
</evidence>
<evidence type="ECO:0000313" key="15">
    <source>
        <dbReference type="Proteomes" id="UP000010880"/>
    </source>
</evidence>
<reference evidence="15" key="1">
    <citation type="submission" date="2012-02" db="EMBL/GenBank/DDBJ databases">
        <title>The complete genome of Halobacteroides halobius DSM 5150.</title>
        <authorList>
            <person name="Lucas S."/>
            <person name="Copeland A."/>
            <person name="Lapidus A."/>
            <person name="Glavina del Rio T."/>
            <person name="Dalin E."/>
            <person name="Tice H."/>
            <person name="Bruce D."/>
            <person name="Goodwin L."/>
            <person name="Pitluck S."/>
            <person name="Peters L."/>
            <person name="Mikhailova N."/>
            <person name="Gu W."/>
            <person name="Kyrpides N."/>
            <person name="Mavromatis K."/>
            <person name="Ivanova N."/>
            <person name="Brettin T."/>
            <person name="Detter J.C."/>
            <person name="Han C."/>
            <person name="Larimer F."/>
            <person name="Land M."/>
            <person name="Hauser L."/>
            <person name="Markowitz V."/>
            <person name="Cheng J.-F."/>
            <person name="Hugenholtz P."/>
            <person name="Woyke T."/>
            <person name="Wu D."/>
            <person name="Tindall B."/>
            <person name="Pomrenke H."/>
            <person name="Brambilla E."/>
            <person name="Klenk H.-P."/>
            <person name="Eisen J.A."/>
        </authorList>
    </citation>
    <scope>NUCLEOTIDE SEQUENCE [LARGE SCALE GENOMIC DNA]</scope>
    <source>
        <strain evidence="15">ATCC 35273 / DSM 5150 / MD-1</strain>
    </source>
</reference>
<dbReference type="KEGG" id="hhl:Halha_0225"/>
<keyword evidence="15" id="KW-1185">Reference proteome</keyword>
<evidence type="ECO:0000256" key="3">
    <source>
        <dbReference type="ARBA" id="ARBA00018123"/>
    </source>
</evidence>
<feature type="binding site" evidence="10">
    <location>
        <position position="96"/>
    </location>
    <ligand>
        <name>Mn(2+)</name>
        <dbReference type="ChEBI" id="CHEBI:29035"/>
        <label>1</label>
    </ligand>
</feature>
<feature type="binding site" evidence="10">
    <location>
        <position position="120"/>
    </location>
    <ligand>
        <name>Mn(2+)</name>
        <dbReference type="ChEBI" id="CHEBI:29035"/>
        <label>1</label>
    </ligand>
</feature>
<feature type="binding site" evidence="10">
    <location>
        <position position="122"/>
    </location>
    <ligand>
        <name>Mn(2+)</name>
        <dbReference type="ChEBI" id="CHEBI:29035"/>
        <label>1</label>
    </ligand>
</feature>
<evidence type="ECO:0000256" key="10">
    <source>
        <dbReference type="PIRSR" id="PIRSR036979-1"/>
    </source>
</evidence>
<evidence type="ECO:0000256" key="8">
    <source>
        <dbReference type="ARBA" id="ARBA00047391"/>
    </source>
</evidence>
<dbReference type="EC" id="3.5.3.1" evidence="2 9"/>
<keyword evidence="6 12" id="KW-0378">Hydrolase</keyword>
<dbReference type="eggNOG" id="COG0010">
    <property type="taxonomic scope" value="Bacteria"/>
</dbReference>
<dbReference type="InterPro" id="IPR006035">
    <property type="entry name" value="Ureohydrolase"/>
</dbReference>
<evidence type="ECO:0000256" key="4">
    <source>
        <dbReference type="ARBA" id="ARBA00022503"/>
    </source>
</evidence>
<dbReference type="Gene3D" id="3.40.800.10">
    <property type="entry name" value="Ureohydrolase domain"/>
    <property type="match status" value="1"/>
</dbReference>
<comment type="similarity">
    <text evidence="11 12">Belongs to the arginase family.</text>
</comment>
<dbReference type="GO" id="GO:0005737">
    <property type="term" value="C:cytoplasm"/>
    <property type="evidence" value="ECO:0007669"/>
    <property type="project" value="TreeGrafter"/>
</dbReference>
<dbReference type="SUPFAM" id="SSF52768">
    <property type="entry name" value="Arginase/deacetylase"/>
    <property type="match status" value="1"/>
</dbReference>
<dbReference type="CDD" id="cd09989">
    <property type="entry name" value="Arginase"/>
    <property type="match status" value="1"/>
</dbReference>
<dbReference type="PATRIC" id="fig|748449.3.peg.203"/>
<comment type="cofactor">
    <cofactor evidence="10 13">
        <name>Mn(2+)</name>
        <dbReference type="ChEBI" id="CHEBI:29035"/>
    </cofactor>
    <text evidence="10 13">Binds 2 manganese ions per subunit.</text>
</comment>
<evidence type="ECO:0000256" key="7">
    <source>
        <dbReference type="ARBA" id="ARBA00023211"/>
    </source>
</evidence>
<dbReference type="EMBL" id="CP003359">
    <property type="protein sequence ID" value="AGB40237.1"/>
    <property type="molecule type" value="Genomic_DNA"/>
</dbReference>
<dbReference type="FunFam" id="3.40.800.10:FF:000005">
    <property type="entry name" value="Arginase"/>
    <property type="match status" value="1"/>
</dbReference>
<gene>
    <name evidence="14" type="ordered locus">Halha_0225</name>
</gene>